<comment type="caution">
    <text evidence="1">The sequence shown here is derived from an EMBL/GenBank/DDBJ whole genome shotgun (WGS) entry which is preliminary data.</text>
</comment>
<gene>
    <name evidence="1" type="ORF">MtrunA17_Chr5g0439221</name>
</gene>
<name>A0A396HZG8_MEDTR</name>
<evidence type="ECO:0000313" key="1">
    <source>
        <dbReference type="EMBL" id="RHN57334.1"/>
    </source>
</evidence>
<sequence>MKPVEPDKGFVANNSIKTQLEVEAFKKIVESGKGFCENNNIKKKLNVRTIILRRN</sequence>
<organism evidence="1">
    <name type="scientific">Medicago truncatula</name>
    <name type="common">Barrel medic</name>
    <name type="synonym">Medicago tribuloides</name>
    <dbReference type="NCBI Taxonomy" id="3880"/>
    <lineage>
        <taxon>Eukaryota</taxon>
        <taxon>Viridiplantae</taxon>
        <taxon>Streptophyta</taxon>
        <taxon>Embryophyta</taxon>
        <taxon>Tracheophyta</taxon>
        <taxon>Spermatophyta</taxon>
        <taxon>Magnoliopsida</taxon>
        <taxon>eudicotyledons</taxon>
        <taxon>Gunneridae</taxon>
        <taxon>Pentapetalae</taxon>
        <taxon>rosids</taxon>
        <taxon>fabids</taxon>
        <taxon>Fabales</taxon>
        <taxon>Fabaceae</taxon>
        <taxon>Papilionoideae</taxon>
        <taxon>50 kb inversion clade</taxon>
        <taxon>NPAAA clade</taxon>
        <taxon>Hologalegina</taxon>
        <taxon>IRL clade</taxon>
        <taxon>Trifolieae</taxon>
        <taxon>Medicago</taxon>
    </lineage>
</organism>
<protein>
    <submittedName>
        <fullName evidence="1">Uncharacterized protein</fullName>
    </submittedName>
</protein>
<dbReference type="EMBL" id="PSQE01000005">
    <property type="protein sequence ID" value="RHN57334.1"/>
    <property type="molecule type" value="Genomic_DNA"/>
</dbReference>
<dbReference type="Gramene" id="rna32860">
    <property type="protein sequence ID" value="RHN57334.1"/>
    <property type="gene ID" value="gene32860"/>
</dbReference>
<reference evidence="1" key="1">
    <citation type="journal article" date="2018" name="Nat. Plants">
        <title>Whole-genome landscape of Medicago truncatula symbiotic genes.</title>
        <authorList>
            <person name="Pecrix Y."/>
            <person name="Gamas P."/>
            <person name="Carrere S."/>
        </authorList>
    </citation>
    <scope>NUCLEOTIDE SEQUENCE</scope>
    <source>
        <tissue evidence="1">Leaves</tissue>
    </source>
</reference>
<dbReference type="AlphaFoldDB" id="A0A396HZG8"/>
<accession>A0A396HZG8</accession>
<proteinExistence type="predicted"/>
<dbReference type="Proteomes" id="UP000265566">
    <property type="component" value="Chromosome 5"/>
</dbReference>